<keyword evidence="2" id="KW-1185">Reference proteome</keyword>
<protein>
    <submittedName>
        <fullName evidence="1">Uncharacterized protein</fullName>
    </submittedName>
</protein>
<dbReference type="AlphaFoldDB" id="A0A9P1DY93"/>
<comment type="caution">
    <text evidence="1">The sequence shown here is derived from an EMBL/GenBank/DDBJ whole genome shotgun (WGS) entry which is preliminary data.</text>
</comment>
<reference evidence="1" key="1">
    <citation type="submission" date="2022-07" db="EMBL/GenBank/DDBJ databases">
        <authorList>
            <person name="Macas J."/>
            <person name="Novak P."/>
            <person name="Neumann P."/>
        </authorList>
    </citation>
    <scope>NUCLEOTIDE SEQUENCE</scope>
</reference>
<dbReference type="Proteomes" id="UP001152484">
    <property type="component" value="Unassembled WGS sequence"/>
</dbReference>
<proteinExistence type="predicted"/>
<dbReference type="EMBL" id="CAMAPE010000004">
    <property type="protein sequence ID" value="CAH9063206.1"/>
    <property type="molecule type" value="Genomic_DNA"/>
</dbReference>
<sequence length="145" mass="16955">MLDASIKKLADQLIKFPEAVLLAEELLESLKDAVPLRLPPYLHYLERHRSAALGFWFAPVIILHLIKELKEDLKNVLADNYFEDSVEYTDLFVKEKKIHLVSGEERSMNEMCMESPSCSTALIIWKKQTIRIMHTLIIFFPKKRR</sequence>
<name>A0A9P1DY93_CUSEU</name>
<organism evidence="1 2">
    <name type="scientific">Cuscuta europaea</name>
    <name type="common">European dodder</name>
    <dbReference type="NCBI Taxonomy" id="41803"/>
    <lineage>
        <taxon>Eukaryota</taxon>
        <taxon>Viridiplantae</taxon>
        <taxon>Streptophyta</taxon>
        <taxon>Embryophyta</taxon>
        <taxon>Tracheophyta</taxon>
        <taxon>Spermatophyta</taxon>
        <taxon>Magnoliopsida</taxon>
        <taxon>eudicotyledons</taxon>
        <taxon>Gunneridae</taxon>
        <taxon>Pentapetalae</taxon>
        <taxon>asterids</taxon>
        <taxon>lamiids</taxon>
        <taxon>Solanales</taxon>
        <taxon>Convolvulaceae</taxon>
        <taxon>Cuscuteae</taxon>
        <taxon>Cuscuta</taxon>
        <taxon>Cuscuta subgen. Cuscuta</taxon>
    </lineage>
</organism>
<accession>A0A9P1DY93</accession>
<evidence type="ECO:0000313" key="1">
    <source>
        <dbReference type="EMBL" id="CAH9063206.1"/>
    </source>
</evidence>
<gene>
    <name evidence="1" type="ORF">CEURO_LOCUS2016</name>
</gene>
<evidence type="ECO:0000313" key="2">
    <source>
        <dbReference type="Proteomes" id="UP001152484"/>
    </source>
</evidence>